<dbReference type="Pfam" id="PF14292">
    <property type="entry name" value="SusE"/>
    <property type="match status" value="1"/>
</dbReference>
<organism evidence="3 4">
    <name type="scientific">Dawidia cretensis</name>
    <dbReference type="NCBI Taxonomy" id="2782350"/>
    <lineage>
        <taxon>Bacteria</taxon>
        <taxon>Pseudomonadati</taxon>
        <taxon>Bacteroidota</taxon>
        <taxon>Cytophagia</taxon>
        <taxon>Cytophagales</taxon>
        <taxon>Chryseotaleaceae</taxon>
        <taxon>Dawidia</taxon>
    </lineage>
</organism>
<dbReference type="RefSeq" id="WP_254085031.1">
    <property type="nucleotide sequence ID" value="NZ_JAHESE010000013.1"/>
</dbReference>
<accession>A0AAP2GQL4</accession>
<dbReference type="Gene3D" id="2.60.40.3620">
    <property type="match status" value="4"/>
</dbReference>
<proteinExistence type="predicted"/>
<evidence type="ECO:0000256" key="1">
    <source>
        <dbReference type="SAM" id="SignalP"/>
    </source>
</evidence>
<protein>
    <submittedName>
        <fullName evidence="3">SusF/SusE family outer membrane protein</fullName>
    </submittedName>
</protein>
<gene>
    <name evidence="3" type="ORF">KK062_14520</name>
</gene>
<dbReference type="PROSITE" id="PS51257">
    <property type="entry name" value="PROKAR_LIPOPROTEIN"/>
    <property type="match status" value="1"/>
</dbReference>
<reference evidence="3 4" key="1">
    <citation type="submission" date="2021-05" db="EMBL/GenBank/DDBJ databases">
        <title>A Polyphasic approach of four new species of the genus Ohtaekwangia: Ohtaekwangia histidinii sp. nov., Ohtaekwangia cretensis sp. nov., Ohtaekwangia indiensis sp. nov., Ohtaekwangia reichenbachii sp. nov. from diverse environment.</title>
        <authorList>
            <person name="Octaviana S."/>
        </authorList>
    </citation>
    <scope>NUCLEOTIDE SEQUENCE [LARGE SCALE GENOMIC DNA]</scope>
    <source>
        <strain evidence="3 4">PWU5</strain>
    </source>
</reference>
<keyword evidence="1" id="KW-0732">Signal</keyword>
<feature type="domain" description="SusE outer membrane protein" evidence="2">
    <location>
        <begin position="20"/>
        <end position="127"/>
    </location>
</feature>
<dbReference type="Proteomes" id="UP001319080">
    <property type="component" value="Unassembled WGS sequence"/>
</dbReference>
<name>A0AAP2GQL4_9BACT</name>
<evidence type="ECO:0000313" key="3">
    <source>
        <dbReference type="EMBL" id="MBT1709454.1"/>
    </source>
</evidence>
<keyword evidence="4" id="KW-1185">Reference proteome</keyword>
<dbReference type="AlphaFoldDB" id="A0AAP2GQL4"/>
<feature type="chain" id="PRO_5043021977" evidence="1">
    <location>
        <begin position="20"/>
        <end position="550"/>
    </location>
</feature>
<dbReference type="CDD" id="cd12956">
    <property type="entry name" value="CBM_SusE-F_like"/>
    <property type="match status" value="1"/>
</dbReference>
<evidence type="ECO:0000259" key="2">
    <source>
        <dbReference type="Pfam" id="PF14292"/>
    </source>
</evidence>
<comment type="caution">
    <text evidence="3">The sequence shown here is derived from an EMBL/GenBank/DDBJ whole genome shotgun (WGS) entry which is preliminary data.</text>
</comment>
<dbReference type="CDD" id="cd12967">
    <property type="entry name" value="CBM_SusE-F_like_u1"/>
    <property type="match status" value="1"/>
</dbReference>
<feature type="signal peptide" evidence="1">
    <location>
        <begin position="1"/>
        <end position="19"/>
    </location>
</feature>
<dbReference type="InterPro" id="IPR025970">
    <property type="entry name" value="SusE"/>
</dbReference>
<dbReference type="EMBL" id="JAHESE010000013">
    <property type="protein sequence ID" value="MBT1709454.1"/>
    <property type="molecule type" value="Genomic_DNA"/>
</dbReference>
<evidence type="ECO:0000313" key="4">
    <source>
        <dbReference type="Proteomes" id="UP001319080"/>
    </source>
</evidence>
<sequence length="550" mass="59660">MKRLSILLYSLLFLFAACEKDETRVQLTADATPAVITTSETELSQPINAESLDDQLDIRWEEAAYGVTTEVTYTLEVDAACRDFTQPVALGSTARNTFAMTLSELNARLVSDLKLAPHREATVQLRITSALNGKFPQTSEVRTFTITPWSEQPLALWLAGGENAPGIYTTDDDQYEGYVYLQNNQSFRFAESPTCPNTTYSQGALAATLDAGENAPAITVAEEGYYKVNTDINGLTYQLTKTDWGLIGTATAGGWNSSTEMTYDEATRTWRVTTDLNSGALKFRANNAWDLNYGPANSDELAGTLAQTDAAININEPANYTIVLDFNRGAAPYNYTYQVIRNADIGTPATLWIPGGYQASGGDPSQSDALTIYALPGTNDKIFEGYVSIAGPTWIKFTSAPDWGHINYGSAGENALSVDGAAAGIDVPLAGYYRVQVNIEALTYRLDKIDSWGLIGTATPGSWDSSTPMAYDATSKTWSKTVNLVNGALKFRANNGWDINYGPASDQLQGTLTSTDAAVSISEPGSYTVRVDFTRSTAPYLYTYTVIKNP</sequence>